<evidence type="ECO:0000313" key="10">
    <source>
        <dbReference type="Proteomes" id="UP000187429"/>
    </source>
</evidence>
<comment type="caution">
    <text evidence="8">The sequence shown here is derived from an EMBL/GenBank/DDBJ whole genome shotgun (WGS) entry which is preliminary data.</text>
</comment>
<feature type="domain" description="Ribosomal RNA methyltransferase FtsJ" evidence="7">
    <location>
        <begin position="3"/>
        <end position="122"/>
    </location>
</feature>
<dbReference type="EMBL" id="LSSM01001427">
    <property type="protein sequence ID" value="OMJ26662.1"/>
    <property type="molecule type" value="Genomic_DNA"/>
</dbReference>
<dbReference type="PANTHER" id="PTHR10920">
    <property type="entry name" value="RIBOSOMAL RNA METHYLTRANSFERASE"/>
    <property type="match status" value="1"/>
</dbReference>
<gene>
    <name evidence="8" type="ORF">AYI69_g11348</name>
    <name evidence="9" type="ORF">AYI69_g3933</name>
</gene>
<evidence type="ECO:0000256" key="3">
    <source>
        <dbReference type="ARBA" id="ARBA00022603"/>
    </source>
</evidence>
<dbReference type="InterPro" id="IPR029063">
    <property type="entry name" value="SAM-dependent_MTases_sf"/>
</dbReference>
<reference evidence="10" key="1">
    <citation type="submission" date="2017-01" db="EMBL/GenBank/DDBJ databases">
        <authorList>
            <person name="Wang Y."/>
            <person name="White M."/>
            <person name="Kvist S."/>
            <person name="Moncalvo J.-M."/>
        </authorList>
    </citation>
    <scope>NUCLEOTIDE SEQUENCE [LARGE SCALE GENOMIC DNA]</scope>
    <source>
        <strain evidence="10">ID-206-W2</strain>
    </source>
</reference>
<reference evidence="8" key="2">
    <citation type="submission" date="2017-01" db="EMBL/GenBank/DDBJ databases">
        <authorList>
            <person name="Mah S.A."/>
            <person name="Swanson W.J."/>
            <person name="Moy G.W."/>
            <person name="Vacquier V.D."/>
        </authorList>
    </citation>
    <scope>NUCLEOTIDE SEQUENCE [LARGE SCALE GENOMIC DNA]</scope>
    <source>
        <strain evidence="8">ID-206-W2</strain>
    </source>
</reference>
<keyword evidence="10" id="KW-1185">Reference proteome</keyword>
<dbReference type="OrthoDB" id="20105at2759"/>
<evidence type="ECO:0000256" key="4">
    <source>
        <dbReference type="ARBA" id="ARBA00022679"/>
    </source>
</evidence>
<keyword evidence="5" id="KW-0949">S-adenosyl-L-methionine</keyword>
<accession>A0A1R1WZB8</accession>
<dbReference type="EMBL" id="LSSM01007586">
    <property type="protein sequence ID" value="OMJ07719.1"/>
    <property type="molecule type" value="Genomic_DNA"/>
</dbReference>
<keyword evidence="2" id="KW-0698">rRNA processing</keyword>
<dbReference type="GO" id="GO:0008650">
    <property type="term" value="F:rRNA (uridine-2'-O-)-methyltransferase activity"/>
    <property type="evidence" value="ECO:0007669"/>
    <property type="project" value="TreeGrafter"/>
</dbReference>
<sequence length="125" mass="14021">MRPVKGVSFIQGDFTLQSTKTQISSLIGEKRKVGLVLSDMAPNISGNRVVDDTRSMDLCSSVLDFSKNHLDQDGNLVMKYFMGESAPILKKNLQLHFSKVISEKPKSSRKESAEQYYVCLGYKKI</sequence>
<proteinExistence type="inferred from homology"/>
<evidence type="ECO:0000256" key="6">
    <source>
        <dbReference type="ARBA" id="ARBA00041184"/>
    </source>
</evidence>
<comment type="similarity">
    <text evidence="1">Belongs to the class I-like SAM-binding methyltransferase superfamily. RNA methyltransferase RlmE family.</text>
</comment>
<dbReference type="InterPro" id="IPR002877">
    <property type="entry name" value="RNA_MeTrfase_FtsJ_dom"/>
</dbReference>
<protein>
    <recommendedName>
        <fullName evidence="6">rRNA methyltransferase 2, mitochondrial</fullName>
    </recommendedName>
</protein>
<dbReference type="GO" id="GO:0005739">
    <property type="term" value="C:mitochondrion"/>
    <property type="evidence" value="ECO:0007669"/>
    <property type="project" value="TreeGrafter"/>
</dbReference>
<dbReference type="InterPro" id="IPR050082">
    <property type="entry name" value="RNA_methyltr_RlmE"/>
</dbReference>
<dbReference type="Proteomes" id="UP000187429">
    <property type="component" value="Unassembled WGS sequence"/>
</dbReference>
<dbReference type="Pfam" id="PF01728">
    <property type="entry name" value="FtsJ"/>
    <property type="match status" value="1"/>
</dbReference>
<name>A0A1R1WZB8_9FUNG</name>
<evidence type="ECO:0000259" key="7">
    <source>
        <dbReference type="Pfam" id="PF01728"/>
    </source>
</evidence>
<evidence type="ECO:0000256" key="2">
    <source>
        <dbReference type="ARBA" id="ARBA00022552"/>
    </source>
</evidence>
<keyword evidence="3 8" id="KW-0489">Methyltransferase</keyword>
<evidence type="ECO:0000256" key="5">
    <source>
        <dbReference type="ARBA" id="ARBA00022691"/>
    </source>
</evidence>
<dbReference type="SUPFAM" id="SSF53335">
    <property type="entry name" value="S-adenosyl-L-methionine-dependent methyltransferases"/>
    <property type="match status" value="1"/>
</dbReference>
<dbReference type="PANTHER" id="PTHR10920:SF18">
    <property type="entry name" value="RRNA METHYLTRANSFERASE 2, MITOCHONDRIAL"/>
    <property type="match status" value="1"/>
</dbReference>
<organism evidence="8 10">
    <name type="scientific">Smittium culicis</name>
    <dbReference type="NCBI Taxonomy" id="133412"/>
    <lineage>
        <taxon>Eukaryota</taxon>
        <taxon>Fungi</taxon>
        <taxon>Fungi incertae sedis</taxon>
        <taxon>Zoopagomycota</taxon>
        <taxon>Kickxellomycotina</taxon>
        <taxon>Harpellomycetes</taxon>
        <taxon>Harpellales</taxon>
        <taxon>Legeriomycetaceae</taxon>
        <taxon>Smittium</taxon>
    </lineage>
</organism>
<evidence type="ECO:0000256" key="1">
    <source>
        <dbReference type="ARBA" id="ARBA00009258"/>
    </source>
</evidence>
<dbReference type="AlphaFoldDB" id="A0A1R1WZB8"/>
<keyword evidence="4 8" id="KW-0808">Transferase</keyword>
<evidence type="ECO:0000313" key="8">
    <source>
        <dbReference type="EMBL" id="OMJ07719.1"/>
    </source>
</evidence>
<dbReference type="Gene3D" id="3.40.50.150">
    <property type="entry name" value="Vaccinia Virus protein VP39"/>
    <property type="match status" value="1"/>
</dbReference>
<evidence type="ECO:0000313" key="9">
    <source>
        <dbReference type="EMBL" id="OMJ26662.1"/>
    </source>
</evidence>